<organism evidence="2 3">
    <name type="scientific">Trichinella zimbabwensis</name>
    <dbReference type="NCBI Taxonomy" id="268475"/>
    <lineage>
        <taxon>Eukaryota</taxon>
        <taxon>Metazoa</taxon>
        <taxon>Ecdysozoa</taxon>
        <taxon>Nematoda</taxon>
        <taxon>Enoplea</taxon>
        <taxon>Dorylaimia</taxon>
        <taxon>Trichinellida</taxon>
        <taxon>Trichinellidae</taxon>
        <taxon>Trichinella</taxon>
    </lineage>
</organism>
<protein>
    <submittedName>
        <fullName evidence="2">Uncharacterized protein</fullName>
    </submittedName>
</protein>
<dbReference type="Proteomes" id="UP000055024">
    <property type="component" value="Unassembled WGS sequence"/>
</dbReference>
<feature type="compositionally biased region" description="Basic residues" evidence="1">
    <location>
        <begin position="13"/>
        <end position="24"/>
    </location>
</feature>
<dbReference type="OrthoDB" id="5919862at2759"/>
<gene>
    <name evidence="2" type="ORF">T11_16685</name>
</gene>
<dbReference type="EMBL" id="JYDP01000222">
    <property type="protein sequence ID" value="KRZ02636.1"/>
    <property type="molecule type" value="Genomic_DNA"/>
</dbReference>
<accession>A0A0V1GWA6</accession>
<feature type="compositionally biased region" description="Polar residues" evidence="1">
    <location>
        <begin position="70"/>
        <end position="88"/>
    </location>
</feature>
<proteinExistence type="predicted"/>
<reference evidence="2 3" key="1">
    <citation type="submission" date="2015-01" db="EMBL/GenBank/DDBJ databases">
        <title>Evolution of Trichinella species and genotypes.</title>
        <authorList>
            <person name="Korhonen P.K."/>
            <person name="Edoardo P."/>
            <person name="Giuseppe L.R."/>
            <person name="Gasser R.B."/>
        </authorList>
    </citation>
    <scope>NUCLEOTIDE SEQUENCE [LARGE SCALE GENOMIC DNA]</scope>
    <source>
        <strain evidence="2">ISS1029</strain>
    </source>
</reference>
<feature type="region of interest" description="Disordered" evidence="1">
    <location>
        <begin position="1"/>
        <end position="44"/>
    </location>
</feature>
<name>A0A0V1GWA6_9BILA</name>
<feature type="region of interest" description="Disordered" evidence="1">
    <location>
        <begin position="64"/>
        <end position="92"/>
    </location>
</feature>
<dbReference type="AlphaFoldDB" id="A0A0V1GWA6"/>
<keyword evidence="3" id="KW-1185">Reference proteome</keyword>
<comment type="caution">
    <text evidence="2">The sequence shown here is derived from an EMBL/GenBank/DDBJ whole genome shotgun (WGS) entry which is preliminary data.</text>
</comment>
<evidence type="ECO:0000313" key="2">
    <source>
        <dbReference type="EMBL" id="KRZ02636.1"/>
    </source>
</evidence>
<sequence length="129" mass="13846">MIEAYCPRSSSRAPRRRSKARSRRLAAGPPGPQGRLTEYLPSSRRSSSSNFFIAAVPSAAVSSAGAIPSDSISQNLRRTSSSESSPFNRKTLASGGRLRAALPHVIQPRRVSTATEPLVALRMRPVTNS</sequence>
<evidence type="ECO:0000313" key="3">
    <source>
        <dbReference type="Proteomes" id="UP000055024"/>
    </source>
</evidence>
<evidence type="ECO:0000256" key="1">
    <source>
        <dbReference type="SAM" id="MobiDB-lite"/>
    </source>
</evidence>